<evidence type="ECO:0000256" key="1">
    <source>
        <dbReference type="SAM" id="Coils"/>
    </source>
</evidence>
<dbReference type="AlphaFoldDB" id="A0AB39V362"/>
<name>A0AB39V362_9FUSO</name>
<dbReference type="KEGG" id="lala:AB8B28_08780"/>
<protein>
    <submittedName>
        <fullName evidence="2">Uncharacterized protein</fullName>
    </submittedName>
</protein>
<proteinExistence type="predicted"/>
<organism evidence="2">
    <name type="scientific">Leptotrichia alba</name>
    <dbReference type="NCBI Taxonomy" id="3239304"/>
    <lineage>
        <taxon>Bacteria</taxon>
        <taxon>Fusobacteriati</taxon>
        <taxon>Fusobacteriota</taxon>
        <taxon>Fusobacteriia</taxon>
        <taxon>Fusobacteriales</taxon>
        <taxon>Leptotrichiaceae</taxon>
        <taxon>Leptotrichia</taxon>
    </lineage>
</organism>
<feature type="coiled-coil region" evidence="1">
    <location>
        <begin position="154"/>
        <end position="185"/>
    </location>
</feature>
<feature type="coiled-coil region" evidence="1">
    <location>
        <begin position="340"/>
        <end position="367"/>
    </location>
</feature>
<reference evidence="2" key="1">
    <citation type="submission" date="2024-07" db="EMBL/GenBank/DDBJ databases">
        <authorList>
            <person name="Li X.-J."/>
            <person name="Wang X."/>
        </authorList>
    </citation>
    <scope>NUCLEOTIDE SEQUENCE</scope>
    <source>
        <strain evidence="2">HSP-536</strain>
    </source>
</reference>
<dbReference type="EMBL" id="CP165647">
    <property type="protein sequence ID" value="XDU61743.1"/>
    <property type="molecule type" value="Genomic_DNA"/>
</dbReference>
<sequence>MEEKIKIYVRSKNKIYIFFKDEIYFFENQELESVLESFVEENNIEKNTKIAVILHFSYFWFNDFKDFDKTDENFEKESKKTKNISEILKKKINFVNKKMVINHLENKFLDIEMDKREILKLKKYAKKYSLLLTEIKIDFDAIYNYFKDGNFEINQNKELEFENKNELLENKNGNFQEEIEIVEEVQEIGAVKYNNVNRNFGEIEEIDINEELGNSKNFGIENDINILRKSRTEILQLGEESSIRISIEDEKISEIEKIDLKIEDVDDIENFDFGDMIVVGDSEHDIKTVFAGMELSDNPDFIKQNAVFDKESLKNIKISDVVIAGIVAIGYFLGYNSIPMEKKTLENEVIQKEIKTLEKDYLKKKGEEIPDYSKELTVLREIDMAMKRREYYSFIKFLVENSKNGIDYTKINYENAKWVVQGEMENFNNFEKFENNVLRKYSNSELGYLKDSDTATLFEYNILEGK</sequence>
<accession>A0AB39V362</accession>
<dbReference type="RefSeq" id="WP_369715316.1">
    <property type="nucleotide sequence ID" value="NZ_CP165647.1"/>
</dbReference>
<gene>
    <name evidence="2" type="ORF">AB8B28_08780</name>
</gene>
<evidence type="ECO:0000313" key="2">
    <source>
        <dbReference type="EMBL" id="XDU61743.1"/>
    </source>
</evidence>
<keyword evidence="1" id="KW-0175">Coiled coil</keyword>